<evidence type="ECO:0000256" key="9">
    <source>
        <dbReference type="SAM" id="MobiDB-lite"/>
    </source>
</evidence>
<dbReference type="RefSeq" id="WP_117118788.1">
    <property type="nucleotide sequence ID" value="NZ_BFBY01000014.1"/>
</dbReference>
<gene>
    <name evidence="11" type="primary">accB</name>
    <name evidence="11" type="ORF">LrDSM24759_13740</name>
</gene>
<dbReference type="NCBIfam" id="TIGR00531">
    <property type="entry name" value="BCCP"/>
    <property type="match status" value="1"/>
</dbReference>
<feature type="domain" description="Lipoyl-binding" evidence="10">
    <location>
        <begin position="71"/>
        <end position="147"/>
    </location>
</feature>
<feature type="region of interest" description="Disordered" evidence="9">
    <location>
        <begin position="41"/>
        <end position="71"/>
    </location>
</feature>
<evidence type="ECO:0000259" key="10">
    <source>
        <dbReference type="PROSITE" id="PS50968"/>
    </source>
</evidence>
<evidence type="ECO:0000256" key="6">
    <source>
        <dbReference type="ARBA" id="ARBA00023160"/>
    </source>
</evidence>
<accession>A0A2Z6TGG3</accession>
<dbReference type="PRINTS" id="PR01071">
    <property type="entry name" value="ACOABIOTINCC"/>
</dbReference>
<keyword evidence="3 8" id="KW-0444">Lipid biosynthesis</keyword>
<dbReference type="UniPathway" id="UPA00094"/>
<dbReference type="PROSITE" id="PS00188">
    <property type="entry name" value="BIOTIN"/>
    <property type="match status" value="1"/>
</dbReference>
<evidence type="ECO:0000313" key="12">
    <source>
        <dbReference type="Proteomes" id="UP000257317"/>
    </source>
</evidence>
<keyword evidence="5 8" id="KW-0443">Lipid metabolism</keyword>
<dbReference type="CDD" id="cd06850">
    <property type="entry name" value="biotinyl_domain"/>
    <property type="match status" value="1"/>
</dbReference>
<evidence type="ECO:0000256" key="1">
    <source>
        <dbReference type="ARBA" id="ARBA00005194"/>
    </source>
</evidence>
<evidence type="ECO:0000256" key="2">
    <source>
        <dbReference type="ARBA" id="ARBA00017562"/>
    </source>
</evidence>
<dbReference type="InterPro" id="IPR001882">
    <property type="entry name" value="Biotin_BS"/>
</dbReference>
<organism evidence="11 12">
    <name type="scientific">Lactobacillus rodentium</name>
    <dbReference type="NCBI Taxonomy" id="947835"/>
    <lineage>
        <taxon>Bacteria</taxon>
        <taxon>Bacillati</taxon>
        <taxon>Bacillota</taxon>
        <taxon>Bacilli</taxon>
        <taxon>Lactobacillales</taxon>
        <taxon>Lactobacillaceae</taxon>
        <taxon>Lactobacillus</taxon>
    </lineage>
</organism>
<dbReference type="GO" id="GO:0009317">
    <property type="term" value="C:acetyl-CoA carboxylase complex"/>
    <property type="evidence" value="ECO:0007669"/>
    <property type="project" value="InterPro"/>
</dbReference>
<evidence type="ECO:0000256" key="3">
    <source>
        <dbReference type="ARBA" id="ARBA00022516"/>
    </source>
</evidence>
<protein>
    <recommendedName>
        <fullName evidence="2 8">Biotin carboxyl carrier protein of acetyl-CoA carboxylase</fullName>
    </recommendedName>
</protein>
<dbReference type="InterPro" id="IPR001249">
    <property type="entry name" value="AcCoA_biotinCC"/>
</dbReference>
<comment type="pathway">
    <text evidence="1 8">Lipid metabolism; fatty acid biosynthesis.</text>
</comment>
<dbReference type="Gene3D" id="2.40.50.100">
    <property type="match status" value="1"/>
</dbReference>
<dbReference type="InterPro" id="IPR050709">
    <property type="entry name" value="Biotin_Carboxyl_Carrier/Decarb"/>
</dbReference>
<dbReference type="GO" id="GO:0006633">
    <property type="term" value="P:fatty acid biosynthetic process"/>
    <property type="evidence" value="ECO:0007669"/>
    <property type="project" value="UniProtKB-UniPathway"/>
</dbReference>
<evidence type="ECO:0000256" key="5">
    <source>
        <dbReference type="ARBA" id="ARBA00023098"/>
    </source>
</evidence>
<dbReference type="GO" id="GO:0003989">
    <property type="term" value="F:acetyl-CoA carboxylase activity"/>
    <property type="evidence" value="ECO:0007669"/>
    <property type="project" value="InterPro"/>
</dbReference>
<dbReference type="EMBL" id="BFBY01000014">
    <property type="protein sequence ID" value="GBG05460.1"/>
    <property type="molecule type" value="Genomic_DNA"/>
</dbReference>
<keyword evidence="12" id="KW-1185">Reference proteome</keyword>
<evidence type="ECO:0000313" key="11">
    <source>
        <dbReference type="EMBL" id="GBG05460.1"/>
    </source>
</evidence>
<dbReference type="PANTHER" id="PTHR45266:SF3">
    <property type="entry name" value="OXALOACETATE DECARBOXYLASE ALPHA CHAIN"/>
    <property type="match status" value="1"/>
</dbReference>
<reference evidence="12" key="1">
    <citation type="submission" date="2018-03" db="EMBL/GenBank/DDBJ databases">
        <title>New taxa in the Lactobacillus gasseri group.</title>
        <authorList>
            <person name="Tanizawa Y."/>
            <person name="Tohno M."/>
            <person name="Endo A."/>
            <person name="Arita M."/>
        </authorList>
    </citation>
    <scope>NUCLEOTIDE SEQUENCE [LARGE SCALE GENOMIC DNA]</scope>
    <source>
        <strain evidence="12">DSM 24759</strain>
    </source>
</reference>
<name>A0A2Z6TGG3_9LACO</name>
<dbReference type="SUPFAM" id="SSF51230">
    <property type="entry name" value="Single hybrid motif"/>
    <property type="match status" value="1"/>
</dbReference>
<dbReference type="InterPro" id="IPR011053">
    <property type="entry name" value="Single_hybrid_motif"/>
</dbReference>
<dbReference type="InterPro" id="IPR000089">
    <property type="entry name" value="Biotin_lipoyl"/>
</dbReference>
<comment type="caution">
    <text evidence="11">The sequence shown here is derived from an EMBL/GenBank/DDBJ whole genome shotgun (WGS) entry which is preliminary data.</text>
</comment>
<feature type="compositionally biased region" description="Polar residues" evidence="9">
    <location>
        <begin position="46"/>
        <end position="68"/>
    </location>
</feature>
<dbReference type="PANTHER" id="PTHR45266">
    <property type="entry name" value="OXALOACETATE DECARBOXYLASE ALPHA CHAIN"/>
    <property type="match status" value="1"/>
</dbReference>
<dbReference type="OrthoDB" id="9811735at2"/>
<proteinExistence type="predicted"/>
<dbReference type="Proteomes" id="UP000257317">
    <property type="component" value="Unassembled WGS sequence"/>
</dbReference>
<dbReference type="Pfam" id="PF00364">
    <property type="entry name" value="Biotin_lipoyl"/>
    <property type="match status" value="1"/>
</dbReference>
<comment type="function">
    <text evidence="8">This protein is a component of the acetyl coenzyme A carboxylase complex; first, biotin carboxylase catalyzes the carboxylation of the carrier protein and then the transcarboxylase transfers the carboxyl group to form malonyl-CoA.</text>
</comment>
<evidence type="ECO:0000256" key="4">
    <source>
        <dbReference type="ARBA" id="ARBA00022832"/>
    </source>
</evidence>
<keyword evidence="7 8" id="KW-0092">Biotin</keyword>
<sequence>MELKDIQNLMDQFEDSNVRELKIDDDNFHLYLSKNKKNNAVSVNKENTNPSTETTPAKTVSEKQTPPTENDAAIKAPIVGVVYLQAKPNQPPYVKVGDHIKAGDTVCVIEAMKMMTEVKSKIAGTVTAINVDNEDLVEVDQPLISVKED</sequence>
<keyword evidence="6 8" id="KW-0275">Fatty acid biosynthesis</keyword>
<evidence type="ECO:0000256" key="8">
    <source>
        <dbReference type="RuleBase" id="RU364072"/>
    </source>
</evidence>
<dbReference type="PROSITE" id="PS50968">
    <property type="entry name" value="BIOTINYL_LIPOYL"/>
    <property type="match status" value="1"/>
</dbReference>
<dbReference type="FunFam" id="2.40.50.100:FF:000003">
    <property type="entry name" value="Acetyl-CoA carboxylase biotin carboxyl carrier protein"/>
    <property type="match status" value="1"/>
</dbReference>
<keyword evidence="4 8" id="KW-0276">Fatty acid metabolism</keyword>
<dbReference type="AlphaFoldDB" id="A0A2Z6TGG3"/>
<evidence type="ECO:0000256" key="7">
    <source>
        <dbReference type="ARBA" id="ARBA00023267"/>
    </source>
</evidence>